<dbReference type="Proteomes" id="UP000789759">
    <property type="component" value="Unassembled WGS sequence"/>
</dbReference>
<organism evidence="1 2">
    <name type="scientific">Cetraspora pellucida</name>
    <dbReference type="NCBI Taxonomy" id="1433469"/>
    <lineage>
        <taxon>Eukaryota</taxon>
        <taxon>Fungi</taxon>
        <taxon>Fungi incertae sedis</taxon>
        <taxon>Mucoromycota</taxon>
        <taxon>Glomeromycotina</taxon>
        <taxon>Glomeromycetes</taxon>
        <taxon>Diversisporales</taxon>
        <taxon>Gigasporaceae</taxon>
        <taxon>Cetraspora</taxon>
    </lineage>
</organism>
<accession>A0A9N9J8H8</accession>
<dbReference type="OrthoDB" id="2429379at2759"/>
<keyword evidence="2" id="KW-1185">Reference proteome</keyword>
<name>A0A9N9J8H8_9GLOM</name>
<gene>
    <name evidence="1" type="ORF">CPELLU_LOCUS15736</name>
</gene>
<protein>
    <submittedName>
        <fullName evidence="1">13835_t:CDS:1</fullName>
    </submittedName>
</protein>
<feature type="non-terminal residue" evidence="1">
    <location>
        <position position="1"/>
    </location>
</feature>
<dbReference type="EMBL" id="CAJVQA010021411">
    <property type="protein sequence ID" value="CAG8768712.1"/>
    <property type="molecule type" value="Genomic_DNA"/>
</dbReference>
<evidence type="ECO:0000313" key="2">
    <source>
        <dbReference type="Proteomes" id="UP000789759"/>
    </source>
</evidence>
<comment type="caution">
    <text evidence="1">The sequence shown here is derived from an EMBL/GenBank/DDBJ whole genome shotgun (WGS) entry which is preliminary data.</text>
</comment>
<sequence>QMPLKEDGTEAKKVNIYQVSNNTCSKETIKEMAQYIMKDKLSKKDIKAISRNLVKTVFNSVVALFCLFRLRREL</sequence>
<evidence type="ECO:0000313" key="1">
    <source>
        <dbReference type="EMBL" id="CAG8768712.1"/>
    </source>
</evidence>
<reference evidence="1" key="1">
    <citation type="submission" date="2021-06" db="EMBL/GenBank/DDBJ databases">
        <authorList>
            <person name="Kallberg Y."/>
            <person name="Tangrot J."/>
            <person name="Rosling A."/>
        </authorList>
    </citation>
    <scope>NUCLEOTIDE SEQUENCE</scope>
    <source>
        <strain evidence="1">FL966</strain>
    </source>
</reference>
<proteinExistence type="predicted"/>
<dbReference type="AlphaFoldDB" id="A0A9N9J8H8"/>